<dbReference type="Pfam" id="PF00440">
    <property type="entry name" value="TetR_N"/>
    <property type="match status" value="1"/>
</dbReference>
<keyword evidence="5" id="KW-1185">Reference proteome</keyword>
<dbReference type="InterPro" id="IPR001647">
    <property type="entry name" value="HTH_TetR"/>
</dbReference>
<gene>
    <name evidence="4" type="ORF">EDD76_12223</name>
</gene>
<dbReference type="InterPro" id="IPR009057">
    <property type="entry name" value="Homeodomain-like_sf"/>
</dbReference>
<evidence type="ECO:0000259" key="3">
    <source>
        <dbReference type="PROSITE" id="PS50977"/>
    </source>
</evidence>
<dbReference type="InterPro" id="IPR036271">
    <property type="entry name" value="Tet_transcr_reg_TetR-rel_C_sf"/>
</dbReference>
<dbReference type="Gene3D" id="1.10.357.10">
    <property type="entry name" value="Tetracycline Repressor, domain 2"/>
    <property type="match status" value="1"/>
</dbReference>
<dbReference type="EMBL" id="SLUO01000022">
    <property type="protein sequence ID" value="TCL54106.1"/>
    <property type="molecule type" value="Genomic_DNA"/>
</dbReference>
<evidence type="ECO:0000313" key="5">
    <source>
        <dbReference type="Proteomes" id="UP000295718"/>
    </source>
</evidence>
<feature type="domain" description="HTH tetR-type" evidence="3">
    <location>
        <begin position="13"/>
        <end position="72"/>
    </location>
</feature>
<accession>A0A4R1QKJ5</accession>
<organism evidence="4 5">
    <name type="scientific">Kineothrix alysoides</name>
    <dbReference type="NCBI Taxonomy" id="1469948"/>
    <lineage>
        <taxon>Bacteria</taxon>
        <taxon>Bacillati</taxon>
        <taxon>Bacillota</taxon>
        <taxon>Clostridia</taxon>
        <taxon>Lachnospirales</taxon>
        <taxon>Lachnospiraceae</taxon>
        <taxon>Kineothrix</taxon>
    </lineage>
</organism>
<dbReference type="STRING" id="1469948.GCA_000732725_03251"/>
<evidence type="ECO:0000256" key="2">
    <source>
        <dbReference type="PROSITE-ProRule" id="PRU00335"/>
    </source>
</evidence>
<reference evidence="4 5" key="1">
    <citation type="submission" date="2019-03" db="EMBL/GenBank/DDBJ databases">
        <title>Genomic Encyclopedia of Type Strains, Phase IV (KMG-IV): sequencing the most valuable type-strain genomes for metagenomic binning, comparative biology and taxonomic classification.</title>
        <authorList>
            <person name="Goeker M."/>
        </authorList>
    </citation>
    <scope>NUCLEOTIDE SEQUENCE [LARGE SCALE GENOMIC DNA]</scope>
    <source>
        <strain evidence="4 5">DSM 100556</strain>
    </source>
</reference>
<dbReference type="InterPro" id="IPR050624">
    <property type="entry name" value="HTH-type_Tx_Regulator"/>
</dbReference>
<name>A0A4R1QKJ5_9FIRM</name>
<comment type="caution">
    <text evidence="4">The sequence shown here is derived from an EMBL/GenBank/DDBJ whole genome shotgun (WGS) entry which is preliminary data.</text>
</comment>
<evidence type="ECO:0000313" key="4">
    <source>
        <dbReference type="EMBL" id="TCL54106.1"/>
    </source>
</evidence>
<proteinExistence type="predicted"/>
<dbReference type="AlphaFoldDB" id="A0A4R1QKJ5"/>
<dbReference type="PRINTS" id="PR00455">
    <property type="entry name" value="HTHTETR"/>
</dbReference>
<keyword evidence="1 2" id="KW-0238">DNA-binding</keyword>
<dbReference type="PROSITE" id="PS50977">
    <property type="entry name" value="HTH_TETR_2"/>
    <property type="match status" value="1"/>
</dbReference>
<dbReference type="SUPFAM" id="SSF46689">
    <property type="entry name" value="Homeodomain-like"/>
    <property type="match status" value="1"/>
</dbReference>
<feature type="DNA-binding region" description="H-T-H motif" evidence="2">
    <location>
        <begin position="35"/>
        <end position="54"/>
    </location>
</feature>
<dbReference type="GO" id="GO:0003677">
    <property type="term" value="F:DNA binding"/>
    <property type="evidence" value="ECO:0007669"/>
    <property type="project" value="UniProtKB-UniRule"/>
</dbReference>
<dbReference type="PANTHER" id="PTHR43479">
    <property type="entry name" value="ACREF/ENVCD OPERON REPRESSOR-RELATED"/>
    <property type="match status" value="1"/>
</dbReference>
<dbReference type="OrthoDB" id="9780824at2"/>
<sequence>MTKAQGKRQLQKEATKEHIIQTAMLLYALRGFSVSTNIIAQTAGVAHGSIFVHFPTRDELLLYTLNRFADELGEKLHNLSLAGEDLQKLLRAHIGILKEYEAFYTHLISELPTLPAEAKETLIPIHSITAHHFGEVIKKAMQAGTVKDIPIHMLFNTWIALLHYYLENKALFAPEGSILTRYEDDLVSTYLALIRT</sequence>
<protein>
    <submittedName>
        <fullName evidence="4">TetR family transcriptional regulator</fullName>
    </submittedName>
</protein>
<dbReference type="PANTHER" id="PTHR43479:SF11">
    <property type="entry name" value="ACREF_ENVCD OPERON REPRESSOR-RELATED"/>
    <property type="match status" value="1"/>
</dbReference>
<dbReference type="Proteomes" id="UP000295718">
    <property type="component" value="Unassembled WGS sequence"/>
</dbReference>
<dbReference type="SUPFAM" id="SSF48498">
    <property type="entry name" value="Tetracyclin repressor-like, C-terminal domain"/>
    <property type="match status" value="1"/>
</dbReference>
<dbReference type="RefSeq" id="WP_051869708.1">
    <property type="nucleotide sequence ID" value="NZ_JPNB01000002.1"/>
</dbReference>
<evidence type="ECO:0000256" key="1">
    <source>
        <dbReference type="ARBA" id="ARBA00023125"/>
    </source>
</evidence>